<dbReference type="InterPro" id="IPR000436">
    <property type="entry name" value="Sushi_SCR_CCP_dom"/>
</dbReference>
<dbReference type="PANTHER" id="PTHR12916">
    <property type="entry name" value="CYTOCHROME C OXIDASE POLYPEPTIDE VIC-2"/>
    <property type="match status" value="1"/>
</dbReference>
<dbReference type="SUPFAM" id="SSF57535">
    <property type="entry name" value="Complement control module/SCR domain"/>
    <property type="match status" value="5"/>
</dbReference>
<feature type="domain" description="EGF-like" evidence="18">
    <location>
        <begin position="1276"/>
        <end position="1312"/>
    </location>
</feature>
<dbReference type="FunFam" id="2.10.25.10:FF:000031">
    <property type="entry name" value="neurogenic locus notch homolog protein 3"/>
    <property type="match status" value="2"/>
</dbReference>
<comment type="caution">
    <text evidence="15">Lacks conserved residue(s) required for the propagation of feature annotation.</text>
</comment>
<feature type="domain" description="EGF-like" evidence="18">
    <location>
        <begin position="1657"/>
        <end position="1693"/>
    </location>
</feature>
<dbReference type="InterPro" id="IPR036397">
    <property type="entry name" value="RNaseH_sf"/>
</dbReference>
<dbReference type="Pfam" id="PF00084">
    <property type="entry name" value="Sushi"/>
    <property type="match status" value="4"/>
</dbReference>
<dbReference type="FunFam" id="2.10.25.10:FF:000045">
    <property type="entry name" value="Slit guidance ligand 2"/>
    <property type="match status" value="2"/>
</dbReference>
<keyword evidence="13 15" id="KW-1015">Disulfide bond</keyword>
<feature type="domain" description="EGF-like" evidence="18">
    <location>
        <begin position="1618"/>
        <end position="1655"/>
    </location>
</feature>
<feature type="domain" description="EGF-like" evidence="18">
    <location>
        <begin position="1428"/>
        <end position="1464"/>
    </location>
</feature>
<evidence type="ECO:0000256" key="15">
    <source>
        <dbReference type="PROSITE-ProRule" id="PRU00076"/>
    </source>
</evidence>
<feature type="domain" description="EGF-like" evidence="18">
    <location>
        <begin position="1124"/>
        <end position="1160"/>
    </location>
</feature>
<keyword evidence="3" id="KW-0272">Extracellular matrix</keyword>
<evidence type="ECO:0000256" key="8">
    <source>
        <dbReference type="ARBA" id="ARBA00022729"/>
    </source>
</evidence>
<dbReference type="GO" id="GO:0051240">
    <property type="term" value="P:positive regulation of multicellular organismal process"/>
    <property type="evidence" value="ECO:0007669"/>
    <property type="project" value="UniProtKB-ARBA"/>
</dbReference>
<keyword evidence="6" id="KW-0548">Nucleotidyltransferase</keyword>
<dbReference type="PROSITE" id="PS50994">
    <property type="entry name" value="INTEGRASE"/>
    <property type="match status" value="1"/>
</dbReference>
<evidence type="ECO:0000313" key="23">
    <source>
        <dbReference type="EMBL" id="PFX17345.1"/>
    </source>
</evidence>
<dbReference type="Gene3D" id="2.10.70.10">
    <property type="entry name" value="Complement Module, domain 1"/>
    <property type="match status" value="5"/>
</dbReference>
<feature type="domain" description="EGF-like" evidence="18">
    <location>
        <begin position="1200"/>
        <end position="1236"/>
    </location>
</feature>
<evidence type="ECO:0000256" key="17">
    <source>
        <dbReference type="SAM" id="MobiDB-lite"/>
    </source>
</evidence>
<feature type="domain" description="EGF-like" evidence="18">
    <location>
        <begin position="1542"/>
        <end position="1578"/>
    </location>
</feature>
<reference evidence="24" key="1">
    <citation type="journal article" date="2017" name="bioRxiv">
        <title>Comparative analysis of the genomes of Stylophora pistillata and Acropora digitifera provides evidence for extensive differences between species of corals.</title>
        <authorList>
            <person name="Voolstra C.R."/>
            <person name="Li Y."/>
            <person name="Liew Y.J."/>
            <person name="Baumgarten S."/>
            <person name="Zoccola D."/>
            <person name="Flot J.-F."/>
            <person name="Tambutte S."/>
            <person name="Allemand D."/>
            <person name="Aranda M."/>
        </authorList>
    </citation>
    <scope>NUCLEOTIDE SEQUENCE [LARGE SCALE GENOMIC DNA]</scope>
</reference>
<dbReference type="FunFam" id="1.10.340.70:FF:000003">
    <property type="entry name" value="Protein CBG25708"/>
    <property type="match status" value="1"/>
</dbReference>
<dbReference type="CDD" id="cd00033">
    <property type="entry name" value="CCP"/>
    <property type="match status" value="5"/>
</dbReference>
<dbReference type="Gene3D" id="2.10.50.10">
    <property type="entry name" value="Tumor Necrosis Factor Receptor, subunit A, domain 2"/>
    <property type="match status" value="1"/>
</dbReference>
<dbReference type="InterPro" id="IPR043502">
    <property type="entry name" value="DNA/RNA_pol_sf"/>
</dbReference>
<dbReference type="FunFam" id="2.10.25.10:FF:000122">
    <property type="entry name" value="Protein crumbs homolog 2"/>
    <property type="match status" value="3"/>
</dbReference>
<dbReference type="InterPro" id="IPR001881">
    <property type="entry name" value="EGF-like_Ca-bd_dom"/>
</dbReference>
<gene>
    <name evidence="23" type="primary">EGF1</name>
    <name evidence="23" type="ORF">AWC38_SpisGene18329</name>
</gene>
<feature type="domain" description="Sushi" evidence="20">
    <location>
        <begin position="328"/>
        <end position="390"/>
    </location>
</feature>
<dbReference type="SUPFAM" id="SSF57196">
    <property type="entry name" value="EGF/Laminin"/>
    <property type="match status" value="13"/>
</dbReference>
<dbReference type="Pfam" id="PF00791">
    <property type="entry name" value="ZU5"/>
    <property type="match status" value="1"/>
</dbReference>
<feature type="domain" description="EGF-like" evidence="18">
    <location>
        <begin position="1390"/>
        <end position="1426"/>
    </location>
</feature>
<dbReference type="PROSITE" id="PS50825">
    <property type="entry name" value="HYR"/>
    <property type="match status" value="3"/>
</dbReference>
<feature type="disulfide bond" evidence="15">
    <location>
        <begin position="1568"/>
        <end position="1577"/>
    </location>
</feature>
<feature type="domain" description="EGF-like" evidence="18">
    <location>
        <begin position="1580"/>
        <end position="1616"/>
    </location>
</feature>
<feature type="domain" description="EGF-like" evidence="18">
    <location>
        <begin position="1314"/>
        <end position="1350"/>
    </location>
</feature>
<dbReference type="PROSITE" id="PS00022">
    <property type="entry name" value="EGF_1"/>
    <property type="match status" value="19"/>
</dbReference>
<evidence type="ECO:0000256" key="2">
    <source>
        <dbReference type="ARBA" id="ARBA00022525"/>
    </source>
</evidence>
<evidence type="ECO:0000256" key="6">
    <source>
        <dbReference type="ARBA" id="ARBA00022695"/>
    </source>
</evidence>
<feature type="disulfide bond" evidence="15">
    <location>
        <begin position="1188"/>
        <end position="1197"/>
    </location>
</feature>
<feature type="compositionally biased region" description="Basic and acidic residues" evidence="17">
    <location>
        <begin position="2185"/>
        <end position="2212"/>
    </location>
</feature>
<keyword evidence="11" id="KW-0378">Hydrolase</keyword>
<dbReference type="Pfam" id="PF12661">
    <property type="entry name" value="hEGF"/>
    <property type="match status" value="3"/>
</dbReference>
<dbReference type="PROSITE" id="PS01186">
    <property type="entry name" value="EGF_2"/>
    <property type="match status" value="18"/>
</dbReference>
<feature type="domain" description="Sushi" evidence="20">
    <location>
        <begin position="49"/>
        <end position="115"/>
    </location>
</feature>
<evidence type="ECO:0000256" key="4">
    <source>
        <dbReference type="ARBA" id="ARBA00022536"/>
    </source>
</evidence>
<feature type="disulfide bond" evidence="15">
    <location>
        <begin position="1645"/>
        <end position="1654"/>
    </location>
</feature>
<dbReference type="InterPro" id="IPR000906">
    <property type="entry name" value="ZU5_dom"/>
</dbReference>
<dbReference type="GO" id="GO:0050877">
    <property type="term" value="P:nervous system process"/>
    <property type="evidence" value="ECO:0007669"/>
    <property type="project" value="UniProtKB-ARBA"/>
</dbReference>
<dbReference type="PROSITE" id="PS01187">
    <property type="entry name" value="EGF_CA"/>
    <property type="match status" value="5"/>
</dbReference>
<dbReference type="PROSITE" id="PS50026">
    <property type="entry name" value="EGF_3"/>
    <property type="match status" value="19"/>
</dbReference>
<protein>
    <submittedName>
        <fullName evidence="23">Fibropellin-1</fullName>
    </submittedName>
</protein>
<comment type="subcellular location">
    <subcellularLocation>
        <location evidence="1">Secreted</location>
        <location evidence="1">Extracellular space</location>
        <location evidence="1">Extracellular matrix</location>
    </subcellularLocation>
</comment>
<feature type="domain" description="EGF-like" evidence="18">
    <location>
        <begin position="1733"/>
        <end position="1769"/>
    </location>
</feature>
<keyword evidence="5" id="KW-0808">Transferase</keyword>
<feature type="domain" description="ZU5" evidence="22">
    <location>
        <begin position="1894"/>
        <end position="2036"/>
    </location>
</feature>
<feature type="domain" description="EGF-like" evidence="18">
    <location>
        <begin position="1695"/>
        <end position="1731"/>
    </location>
</feature>
<dbReference type="SMART" id="SM00181">
    <property type="entry name" value="EGF"/>
    <property type="match status" value="19"/>
</dbReference>
<dbReference type="Gene3D" id="2.10.25.10">
    <property type="entry name" value="Laminin"/>
    <property type="match status" value="19"/>
</dbReference>
<evidence type="ECO:0000256" key="7">
    <source>
        <dbReference type="ARBA" id="ARBA00022722"/>
    </source>
</evidence>
<feature type="disulfide bond" evidence="15">
    <location>
        <begin position="1112"/>
        <end position="1121"/>
    </location>
</feature>
<feature type="disulfide bond" evidence="15">
    <location>
        <begin position="1264"/>
        <end position="1273"/>
    </location>
</feature>
<sequence length="2725" mass="301467">MAIVIEPLKNTLNQLEMLSPEGTKTKIRAKKRTYHLHLLTNFFRFLVAITCPPFSIQSEGLIVSPAFCSDATAVIHYKSECWFSCKTGYQLSGPRIKTCNRHKDWIPVANPSCKDVSAPVFAGCPSNILSTVDRGKTSSHVTWTHPTVTDNSGFVPNIIQFGKKPRELLYAGEHNIRYLASDKSGNVAECRFKIFLQVLRCSPILQSPVGGSSFCTKGNQYGSECSFACHTGHKMKGSAFRVCEKDPVTSLGSWTGNETKCDLIKCPRLIPPAHSKQYGCWRGSVDNTYGDKCLLYCDLGYRWVNGSTERICQANGTWSGEEPFCEAVRCKSLQAPKNGNISPTSCTSSPEYHTTCLISCRKGYRLYGESITTCLRDGGWSNNATAMCKDVESPSFRLTCPSDIERYADKAKNYTQVFWPPVIATDNSGLAPNVTSRGVQGIYYSGKHEVSYNASDGAGNFRICKFHITVKTLRCQTLLSPLGGSLLGDCENIYGSTCKVACQDGHNLVGSSILTCLRKPGRRTGYWNGSFPFCRDVTPPSIWCIPPLTLSRHVNLTALADWIVPVALDDSGVAPQVTVFPEGIKPPRVINDSLLVEYTAKDPSGNAAKCSSRIVLEDPSGPEVVYCPPSRNITAQNRHVVVTWPEPHVKDNSNDKLRITCNYKNGTAFYWGKYTLRCKASSSNPNNKPAICKTDFIIRPERCKELIPPKNGGKACDDWMFGRICVPFCNIRYDFSDPVWKEVSPWTCGSSGTWFPVKRWPDCTRQSPPNRVRMAVDLRYSTGDCDGIGRSKIKELFIETLNASSLIHACQDQFVRDKCKADNVAVTCESVAKSKKRSAGDNSHFRRRQSIPQTAVNAEIIVGLDGIEGNDTNEGQIMIGEEGMKIAHFIRILIKEAAQNGSLRFSVNSSEFVPDKESLIISVPQLFCGPGQIYKNAYCLNCSSGMFLNKTTEKCQDCPRGTYQDSEGQEQCLPCPPGTSTIETRTAHRISCFEPCPPGSFSSTGLAPCSLCDRRSFQPRYESQICFPCPGTTITLHPGSRWAQDCVEINECESDPCRNNSTCTDLIGDYLCSCISGYTGKQCQTNMDECRDQPCFNNGTCHDLINNYTCTCARGFRGLNCEYDINECDSSPCANNASCQNLPGGYKCHCEPGYTGTLCDTDIDDCLISACQNGGTCRDGIDNYECVCAWGFQGDNCEENIDDCAGNPCHNGGQCLDGVGSHQCTCLKGFTGSSCDIDIDECIMADCRNNATCIDKLNGFLCKCEKGFSGKKCEIDIDECFSNPCKNQAKCVDMVNGYICDCQDGFDGLHCENNIDDCATFPCSNNGSCRDGVNSFICACPPGFTGELCNVDIDYCTSKPCFNNGSCLDDTTSFTCQCADGFEGEHCEVNVDDCKNAICMNYSTCIDGINEYKCVCAEGFVGINCKINVDDCVVNPCVNHGTCIDAINDYQCNCKLGYAGKNCSVDIDECASSPCHNNATCVDELHNYTCICSDGYSGTHCEVNIDECAEDYCNNGSICRDGVNGYSCKCAPGFSGDDCSTKIDECASFPCDYGGTCYDQEDGFFCACKRGFTGQLCNVNIDDCVSSPCQNNGTCLDLVANYSCQCPVGFNGSHCETPVDFCSESGNCTVNGRCINSRSDFYCNCSSGYFGKYCEYEIHECLAKPCFNNASCHDTVDGFTCSCLDGFTGRLCELNVDDCVNNSCLNNATCVDRTLGYSCLCSEGYNGTFCQTEMNECESTPCLNNGSCIDLTPGYKCNCADKFIGENCENFTDLCFPAPCHNGGVLNHSPHTVLVSNLALLAVAFLWAIFIFMYFRKRRALKSPNRPDTLLQSISLDTIEVNQSGTLRGNPSRNPVEVTNVTNLWDYQVGLNDRKEGYCLPNSFPTVPVSKYITQVERCFSSSGGELSAACDSDVKINIGNGVIGDSQSVFYRVIDDETELLRDIPVGPQETLISPVSETGPHDVKISKPLEIIIPHCLYMDKEVEKNKEKWISVYRTDPGPIKWETIPPESEKNDSSKAWLTATHDSIHIKTKTFCFWSIFSRRGTRKKRARVFANKPDLRSDLIYLRFYIYDDNEDSRKVFTYLPGFRCEGACEFLVKQVEGRGGNNFKCQLSFQQESSDEEHTMYVITEFALEERPEPVNDPRENSTEAGYPQVTSTTRTHLSNVAGCSTSSAPDESDTSNLEEHSQPPRESKLLSSLRDKRPFLEKSPRNPTQNCKKGEPDPTRAACRRQVMTIYSLIVNIVDTNMNKNEKKCPAWGKTCDNCKGMNHFKSKCSKKVLAVVSQSDDHDPNNDFDDKWLFAINDEETGVTANLFLNDGVRRLCGMAPYVSRFISNLAVEIVIQVDSSQHGIGAVLLQDGRPIEYASRALTISERNWAQIEKAVLNGLDRFDQYTYGRAVTAENDHKPLSAILRKPLSTAPKRLQDLMMRYNRYDVNFVFVTGSELHLADTLSRVHLNSNGHKHDNRARIMNVNIFGNIPDAHLEEIQEATKKDNGLQDTNNCLQDVMELVMNGWPGGKRNIPPSALQYFDMCDTLSAADGVLLKGEGIVIPQSLRSRIRKRLHSSHLGADSMLRLARGSVFWPGMASDIRQLADSCEACQEMKPKNQREPLKQHKEGDEPWQKIGIDIFQIVDKYYLVTVHYYSTFIEVDLLSTQTSTCVINLLKSHFARYGIPRMIVSDGGPQFSSSEFDLFAKAWHIIHVTSSPMHQQANGKAEAAMKSM</sequence>
<accession>A0A2B4RM53</accession>
<feature type="disulfide bond" evidence="15">
    <location>
        <begin position="1530"/>
        <end position="1539"/>
    </location>
</feature>
<feature type="domain" description="HYR" evidence="19">
    <location>
        <begin position="617"/>
        <end position="700"/>
    </location>
</feature>
<keyword evidence="12" id="KW-0695">RNA-directed DNA polymerase</keyword>
<dbReference type="FunFam" id="2.10.25.10:FF:000434">
    <property type="entry name" value="Predicted protein"/>
    <property type="match status" value="1"/>
</dbReference>
<dbReference type="Pfam" id="PF02494">
    <property type="entry name" value="HYR"/>
    <property type="match status" value="3"/>
</dbReference>
<evidence type="ECO:0000256" key="11">
    <source>
        <dbReference type="ARBA" id="ARBA00022801"/>
    </source>
</evidence>
<dbReference type="Pfam" id="PF00008">
    <property type="entry name" value="EGF"/>
    <property type="match status" value="15"/>
</dbReference>
<organism evidence="23 24">
    <name type="scientific">Stylophora pistillata</name>
    <name type="common">Smooth cauliflower coral</name>
    <dbReference type="NCBI Taxonomy" id="50429"/>
    <lineage>
        <taxon>Eukaryota</taxon>
        <taxon>Metazoa</taxon>
        <taxon>Cnidaria</taxon>
        <taxon>Anthozoa</taxon>
        <taxon>Hexacorallia</taxon>
        <taxon>Scleractinia</taxon>
        <taxon>Astrocoeniina</taxon>
        <taxon>Pocilloporidae</taxon>
        <taxon>Stylophora</taxon>
    </lineage>
</organism>
<feature type="disulfide bond" evidence="15">
    <location>
        <begin position="1378"/>
        <end position="1387"/>
    </location>
</feature>
<proteinExistence type="predicted"/>
<dbReference type="STRING" id="50429.A0A2B4RM53"/>
<evidence type="ECO:0000259" key="21">
    <source>
        <dbReference type="PROSITE" id="PS50994"/>
    </source>
</evidence>
<dbReference type="InterPro" id="IPR035976">
    <property type="entry name" value="Sushi/SCR/CCP_sf"/>
</dbReference>
<dbReference type="GO" id="GO:0003676">
    <property type="term" value="F:nucleic acid binding"/>
    <property type="evidence" value="ECO:0007669"/>
    <property type="project" value="InterPro"/>
</dbReference>
<evidence type="ECO:0000313" key="24">
    <source>
        <dbReference type="Proteomes" id="UP000225706"/>
    </source>
</evidence>
<keyword evidence="2" id="KW-0964">Secreted</keyword>
<dbReference type="FunFam" id="2.10.25.10:FF:000006">
    <property type="entry name" value="Versican core protein-like isoform 1"/>
    <property type="match status" value="1"/>
</dbReference>
<dbReference type="CDD" id="cd09274">
    <property type="entry name" value="RNase_HI_RT_Ty3"/>
    <property type="match status" value="1"/>
</dbReference>
<feature type="domain" description="EGF-like" evidence="18">
    <location>
        <begin position="1466"/>
        <end position="1502"/>
    </location>
</feature>
<evidence type="ECO:0000256" key="5">
    <source>
        <dbReference type="ARBA" id="ARBA00022679"/>
    </source>
</evidence>
<evidence type="ECO:0000256" key="9">
    <source>
        <dbReference type="ARBA" id="ARBA00022737"/>
    </source>
</evidence>
<feature type="domain" description="EGF-like" evidence="18">
    <location>
        <begin position="1238"/>
        <end position="1274"/>
    </location>
</feature>
<dbReference type="PANTHER" id="PTHR12916:SF4">
    <property type="entry name" value="UNINFLATABLE, ISOFORM C"/>
    <property type="match status" value="1"/>
</dbReference>
<dbReference type="PROSITE" id="PS51145">
    <property type="entry name" value="ZU5"/>
    <property type="match status" value="1"/>
</dbReference>
<dbReference type="Pfam" id="PF17917">
    <property type="entry name" value="RT_RNaseH"/>
    <property type="match status" value="1"/>
</dbReference>
<feature type="domain" description="EGF-like" evidence="18">
    <location>
        <begin position="1162"/>
        <end position="1198"/>
    </location>
</feature>
<dbReference type="GO" id="GO:0016787">
    <property type="term" value="F:hydrolase activity"/>
    <property type="evidence" value="ECO:0007669"/>
    <property type="project" value="UniProtKB-KW"/>
</dbReference>
<feature type="domain" description="Sushi" evidence="20">
    <location>
        <begin position="473"/>
        <end position="536"/>
    </location>
</feature>
<dbReference type="Gene3D" id="1.10.340.70">
    <property type="match status" value="1"/>
</dbReference>
<dbReference type="PRINTS" id="PR00010">
    <property type="entry name" value="EGFBLOOD"/>
</dbReference>
<evidence type="ECO:0000256" key="13">
    <source>
        <dbReference type="ARBA" id="ARBA00023157"/>
    </source>
</evidence>
<dbReference type="FunFam" id="2.10.25.10:FF:000004">
    <property type="entry name" value="Neurogenic locus notch 1"/>
    <property type="match status" value="2"/>
</dbReference>
<evidence type="ECO:0000256" key="1">
    <source>
        <dbReference type="ARBA" id="ARBA00004498"/>
    </source>
</evidence>
<dbReference type="GO" id="GO:0051241">
    <property type="term" value="P:negative regulation of multicellular organismal process"/>
    <property type="evidence" value="ECO:0007669"/>
    <property type="project" value="UniProtKB-ARBA"/>
</dbReference>
<feature type="region of interest" description="Disordered" evidence="17">
    <location>
        <begin position="2133"/>
        <end position="2227"/>
    </location>
</feature>
<dbReference type="GO" id="GO:0003964">
    <property type="term" value="F:RNA-directed DNA polymerase activity"/>
    <property type="evidence" value="ECO:0007669"/>
    <property type="project" value="UniProtKB-KW"/>
</dbReference>
<dbReference type="FunFam" id="2.10.25.10:FF:000109">
    <property type="entry name" value="Notch homolog 4, [Drosophila]"/>
    <property type="match status" value="1"/>
</dbReference>
<evidence type="ECO:0000256" key="10">
    <source>
        <dbReference type="ARBA" id="ARBA00022759"/>
    </source>
</evidence>
<feature type="disulfide bond" evidence="15">
    <location>
        <begin position="1454"/>
        <end position="1463"/>
    </location>
</feature>
<dbReference type="InterPro" id="IPR012337">
    <property type="entry name" value="RNaseH-like_sf"/>
</dbReference>
<evidence type="ECO:0000256" key="14">
    <source>
        <dbReference type="ARBA" id="ARBA00023180"/>
    </source>
</evidence>
<dbReference type="SMART" id="SM00179">
    <property type="entry name" value="EGF_CA"/>
    <property type="match status" value="19"/>
</dbReference>
<dbReference type="CDD" id="cd00054">
    <property type="entry name" value="EGF_CA"/>
    <property type="match status" value="19"/>
</dbReference>
<feature type="domain" description="EGF-like" evidence="18">
    <location>
        <begin position="1086"/>
        <end position="1122"/>
    </location>
</feature>
<dbReference type="OrthoDB" id="10053647at2759"/>
<dbReference type="InterPro" id="IPR000152">
    <property type="entry name" value="EGF-type_Asp/Asn_hydroxyl_site"/>
</dbReference>
<feature type="disulfide bond" evidence="15">
    <location>
        <begin position="1226"/>
        <end position="1235"/>
    </location>
</feature>
<feature type="disulfide bond" evidence="15">
    <location>
        <begin position="1340"/>
        <end position="1349"/>
    </location>
</feature>
<comment type="caution">
    <text evidence="23">The sequence shown here is derived from an EMBL/GenBank/DDBJ whole genome shotgun (WGS) entry which is preliminary data.</text>
</comment>
<feature type="domain" description="Integrase catalytic" evidence="21">
    <location>
        <begin position="2619"/>
        <end position="2725"/>
    </location>
</feature>
<name>A0A2B4RM53_STYPI</name>
<dbReference type="InterPro" id="IPR000742">
    <property type="entry name" value="EGF"/>
</dbReference>
<feature type="disulfide bond" evidence="15">
    <location>
        <begin position="1492"/>
        <end position="1501"/>
    </location>
</feature>
<dbReference type="FunFam" id="2.10.25.10:FF:000472">
    <property type="entry name" value="Uncharacterized protein, isoform A"/>
    <property type="match status" value="1"/>
</dbReference>
<evidence type="ECO:0000259" key="19">
    <source>
        <dbReference type="PROSITE" id="PS50825"/>
    </source>
</evidence>
<dbReference type="GO" id="GO:0004519">
    <property type="term" value="F:endonuclease activity"/>
    <property type="evidence" value="ECO:0007669"/>
    <property type="project" value="UniProtKB-KW"/>
</dbReference>
<dbReference type="InterPro" id="IPR013032">
    <property type="entry name" value="EGF-like_CS"/>
</dbReference>
<feature type="domain" description="Sushi" evidence="20">
    <location>
        <begin position="264"/>
        <end position="327"/>
    </location>
</feature>
<evidence type="ECO:0000259" key="20">
    <source>
        <dbReference type="PROSITE" id="PS50923"/>
    </source>
</evidence>
<dbReference type="GO" id="GO:0005509">
    <property type="term" value="F:calcium ion binding"/>
    <property type="evidence" value="ECO:0007669"/>
    <property type="project" value="InterPro"/>
</dbReference>
<evidence type="ECO:0000259" key="18">
    <source>
        <dbReference type="PROSITE" id="PS50026"/>
    </source>
</evidence>
<feature type="disulfide bond" evidence="15">
    <location>
        <begin position="1150"/>
        <end position="1159"/>
    </location>
</feature>
<dbReference type="EMBL" id="LSMT01000479">
    <property type="protein sequence ID" value="PFX17345.1"/>
    <property type="molecule type" value="Genomic_DNA"/>
</dbReference>
<dbReference type="SMART" id="SM00032">
    <property type="entry name" value="CCP"/>
    <property type="match status" value="5"/>
</dbReference>
<dbReference type="InterPro" id="IPR009030">
    <property type="entry name" value="Growth_fac_rcpt_cys_sf"/>
</dbReference>
<keyword evidence="10" id="KW-0255">Endonuclease</keyword>
<keyword evidence="14" id="KW-0325">Glycoprotein</keyword>
<keyword evidence="9" id="KW-0677">Repeat</keyword>
<evidence type="ECO:0000256" key="16">
    <source>
        <dbReference type="PROSITE-ProRule" id="PRU00302"/>
    </source>
</evidence>
<dbReference type="PROSITE" id="PS50923">
    <property type="entry name" value="SUSHI"/>
    <property type="match status" value="5"/>
</dbReference>
<dbReference type="InterPro" id="IPR003410">
    <property type="entry name" value="HYR_dom"/>
</dbReference>
<dbReference type="Gene3D" id="2.60.220.30">
    <property type="match status" value="1"/>
</dbReference>
<feature type="disulfide bond" evidence="15">
    <location>
        <begin position="1416"/>
        <end position="1425"/>
    </location>
</feature>
<dbReference type="Pfam" id="PF00665">
    <property type="entry name" value="rve"/>
    <property type="match status" value="1"/>
</dbReference>
<dbReference type="InterPro" id="IPR018097">
    <property type="entry name" value="EGF_Ca-bd_CS"/>
</dbReference>
<feature type="domain" description="HYR" evidence="19">
    <location>
        <begin position="114"/>
        <end position="198"/>
    </location>
</feature>
<evidence type="ECO:0000256" key="3">
    <source>
        <dbReference type="ARBA" id="ARBA00022530"/>
    </source>
</evidence>
<dbReference type="Gene3D" id="3.30.420.10">
    <property type="entry name" value="Ribonuclease H-like superfamily/Ribonuclease H"/>
    <property type="match status" value="1"/>
</dbReference>
<keyword evidence="4 15" id="KW-0245">EGF-like domain</keyword>
<dbReference type="InterPro" id="IPR041373">
    <property type="entry name" value="RT_RNaseH"/>
</dbReference>
<evidence type="ECO:0000256" key="12">
    <source>
        <dbReference type="ARBA" id="ARBA00022918"/>
    </source>
</evidence>
<dbReference type="PROSITE" id="PS00010">
    <property type="entry name" value="ASX_HYDROXYL"/>
    <property type="match status" value="18"/>
</dbReference>
<dbReference type="GO" id="GO:0007399">
    <property type="term" value="P:nervous system development"/>
    <property type="evidence" value="ECO:0007669"/>
    <property type="project" value="UniProtKB-ARBA"/>
</dbReference>
<keyword evidence="8" id="KW-0732">Signal</keyword>
<keyword evidence="7" id="KW-0540">Nuclease</keyword>
<feature type="domain" description="HYR" evidence="19">
    <location>
        <begin position="389"/>
        <end position="472"/>
    </location>
</feature>
<feature type="disulfide bond" evidence="15">
    <location>
        <begin position="1759"/>
        <end position="1768"/>
    </location>
</feature>
<dbReference type="GO" id="GO:0015074">
    <property type="term" value="P:DNA integration"/>
    <property type="evidence" value="ECO:0007669"/>
    <property type="project" value="InterPro"/>
</dbReference>
<feature type="compositionally biased region" description="Basic and acidic residues" evidence="17">
    <location>
        <begin position="2135"/>
        <end position="2149"/>
    </location>
</feature>
<feature type="disulfide bond" evidence="15">
    <location>
        <begin position="1074"/>
        <end position="1083"/>
    </location>
</feature>
<dbReference type="SUPFAM" id="SSF53098">
    <property type="entry name" value="Ribonuclease H-like"/>
    <property type="match status" value="1"/>
</dbReference>
<feature type="compositionally biased region" description="Polar residues" evidence="17">
    <location>
        <begin position="2156"/>
        <end position="2177"/>
    </location>
</feature>
<dbReference type="SMART" id="SM01411">
    <property type="entry name" value="Ephrin_rec_like"/>
    <property type="match status" value="2"/>
</dbReference>
<feature type="disulfide bond" evidence="15">
    <location>
        <begin position="1721"/>
        <end position="1730"/>
    </location>
</feature>
<feature type="domain" description="Sushi" evidence="20">
    <location>
        <begin position="199"/>
        <end position="263"/>
    </location>
</feature>
<dbReference type="InterPro" id="IPR001584">
    <property type="entry name" value="Integrase_cat-core"/>
</dbReference>
<keyword evidence="16" id="KW-0768">Sushi</keyword>
<feature type="domain" description="EGF-like" evidence="18">
    <location>
        <begin position="1048"/>
        <end position="1084"/>
    </location>
</feature>
<dbReference type="SUPFAM" id="SSF56672">
    <property type="entry name" value="DNA/RNA polymerases"/>
    <property type="match status" value="1"/>
</dbReference>
<dbReference type="Pfam" id="PF17921">
    <property type="entry name" value="Integrase_H2C2"/>
    <property type="match status" value="1"/>
</dbReference>
<dbReference type="SUPFAM" id="SSF57184">
    <property type="entry name" value="Growth factor receptor domain"/>
    <property type="match status" value="3"/>
</dbReference>
<feature type="disulfide bond" evidence="15">
    <location>
        <begin position="1302"/>
        <end position="1311"/>
    </location>
</feature>
<dbReference type="InterPro" id="IPR041588">
    <property type="entry name" value="Integrase_H2C2"/>
</dbReference>
<feature type="domain" description="EGF-like" evidence="18">
    <location>
        <begin position="1504"/>
        <end position="1540"/>
    </location>
</feature>
<dbReference type="FunFam" id="2.10.25.10:FF:000143">
    <property type="entry name" value="Protein crumbs 1"/>
    <property type="match status" value="3"/>
</dbReference>
<keyword evidence="24" id="KW-1185">Reference proteome</keyword>
<feature type="disulfide bond" evidence="15">
    <location>
        <begin position="1606"/>
        <end position="1615"/>
    </location>
</feature>
<feature type="disulfide bond" evidence="15">
    <location>
        <begin position="1683"/>
        <end position="1692"/>
    </location>
</feature>
<dbReference type="FunFam" id="2.10.25.10:FF:000327">
    <property type="entry name" value="neurogenic locus notch homolog protein 4"/>
    <property type="match status" value="2"/>
</dbReference>
<dbReference type="Proteomes" id="UP000225706">
    <property type="component" value="Unassembled WGS sequence"/>
</dbReference>
<feature type="domain" description="EGF-like" evidence="18">
    <location>
        <begin position="1352"/>
        <end position="1388"/>
    </location>
</feature>
<evidence type="ECO:0000259" key="22">
    <source>
        <dbReference type="PROSITE" id="PS51145"/>
    </source>
</evidence>